<feature type="non-terminal residue" evidence="1">
    <location>
        <position position="1"/>
    </location>
</feature>
<protein>
    <submittedName>
        <fullName evidence="1">24070_t:CDS:1</fullName>
    </submittedName>
</protein>
<gene>
    <name evidence="1" type="ORF">GMARGA_LOCUS26831</name>
</gene>
<accession>A0ABN7W5W0</accession>
<comment type="caution">
    <text evidence="1">The sequence shown here is derived from an EMBL/GenBank/DDBJ whole genome shotgun (WGS) entry which is preliminary data.</text>
</comment>
<reference evidence="1 2" key="1">
    <citation type="submission" date="2021-06" db="EMBL/GenBank/DDBJ databases">
        <authorList>
            <person name="Kallberg Y."/>
            <person name="Tangrot J."/>
            <person name="Rosling A."/>
        </authorList>
    </citation>
    <scope>NUCLEOTIDE SEQUENCE [LARGE SCALE GENOMIC DNA]</scope>
    <source>
        <strain evidence="1 2">120-4 pot B 10/14</strain>
    </source>
</reference>
<dbReference type="Proteomes" id="UP000789901">
    <property type="component" value="Unassembled WGS sequence"/>
</dbReference>
<organism evidence="1 2">
    <name type="scientific">Gigaspora margarita</name>
    <dbReference type="NCBI Taxonomy" id="4874"/>
    <lineage>
        <taxon>Eukaryota</taxon>
        <taxon>Fungi</taxon>
        <taxon>Fungi incertae sedis</taxon>
        <taxon>Mucoromycota</taxon>
        <taxon>Glomeromycotina</taxon>
        <taxon>Glomeromycetes</taxon>
        <taxon>Diversisporales</taxon>
        <taxon>Gigasporaceae</taxon>
        <taxon>Gigaspora</taxon>
    </lineage>
</organism>
<proteinExistence type="predicted"/>
<evidence type="ECO:0000313" key="2">
    <source>
        <dbReference type="Proteomes" id="UP000789901"/>
    </source>
</evidence>
<feature type="non-terminal residue" evidence="1">
    <location>
        <position position="251"/>
    </location>
</feature>
<keyword evidence="2" id="KW-1185">Reference proteome</keyword>
<evidence type="ECO:0000313" key="1">
    <source>
        <dbReference type="EMBL" id="CAG8817538.1"/>
    </source>
</evidence>
<dbReference type="EMBL" id="CAJVQB010031865">
    <property type="protein sequence ID" value="CAG8817538.1"/>
    <property type="molecule type" value="Genomic_DNA"/>
</dbReference>
<sequence>NSLLTKQAVSLLKRLNGTGQVEQITKIRIRQGILRECITQDIWQHQDIKLDERVWHSNVAVNTIEQCKNLNLIFDMLEGSWHLQENGPTIISMLDSKVPLWFQKLEELLINYAKSRKVKENLFINDINTFALQLHCENVILNNRCKQWIWFIQKNTKKWHLGRVTKLLEKSSLIKYWTEMHIQGGKCILSKCGNCNLNTKGKKNRCIINSNKNLIRGAVVGITKKENNWITNFPTTLLKDKPEYHLTPVQE</sequence>
<name>A0ABN7W5W0_GIGMA</name>